<organism evidence="9 10">
    <name type="scientific">Catenulispora subtropica</name>
    <dbReference type="NCBI Taxonomy" id="450798"/>
    <lineage>
        <taxon>Bacteria</taxon>
        <taxon>Bacillati</taxon>
        <taxon>Actinomycetota</taxon>
        <taxon>Actinomycetes</taxon>
        <taxon>Catenulisporales</taxon>
        <taxon>Catenulisporaceae</taxon>
        <taxon>Catenulispora</taxon>
    </lineage>
</organism>
<protein>
    <submittedName>
        <fullName evidence="9">1-phosphofructokinase family hexose kinase</fullName>
    </submittedName>
</protein>
<dbReference type="SUPFAM" id="SSF53613">
    <property type="entry name" value="Ribokinase-like"/>
    <property type="match status" value="1"/>
</dbReference>
<dbReference type="CDD" id="cd01164">
    <property type="entry name" value="FruK_PfkB_like"/>
    <property type="match status" value="1"/>
</dbReference>
<keyword evidence="5" id="KW-0067">ATP-binding</keyword>
<keyword evidence="2 6" id="KW-0808">Transferase</keyword>
<keyword evidence="10" id="KW-1185">Reference proteome</keyword>
<feature type="region of interest" description="Disordered" evidence="7">
    <location>
        <begin position="307"/>
        <end position="336"/>
    </location>
</feature>
<dbReference type="PANTHER" id="PTHR46566">
    <property type="entry name" value="1-PHOSPHOFRUCTOKINASE-RELATED"/>
    <property type="match status" value="1"/>
</dbReference>
<dbReference type="EMBL" id="BAAAQM010000025">
    <property type="protein sequence ID" value="GAA1978725.1"/>
    <property type="molecule type" value="Genomic_DNA"/>
</dbReference>
<feature type="compositionally biased region" description="Basic and acidic residues" evidence="7">
    <location>
        <begin position="308"/>
        <end position="328"/>
    </location>
</feature>
<reference evidence="9 10" key="1">
    <citation type="journal article" date="2019" name="Int. J. Syst. Evol. Microbiol.">
        <title>The Global Catalogue of Microorganisms (GCM) 10K type strain sequencing project: providing services to taxonomists for standard genome sequencing and annotation.</title>
        <authorList>
            <consortium name="The Broad Institute Genomics Platform"/>
            <consortium name="The Broad Institute Genome Sequencing Center for Infectious Disease"/>
            <person name="Wu L."/>
            <person name="Ma J."/>
        </authorList>
    </citation>
    <scope>NUCLEOTIDE SEQUENCE [LARGE SCALE GENOMIC DNA]</scope>
    <source>
        <strain evidence="9 10">JCM 16013</strain>
    </source>
</reference>
<sequence length="336" mass="34237">MIVTVTLNPALDITYTVPELRTGTTHRPQVIAQAGGKGVNVARTLHALGRETVAVLPLGGFDGEAVRAELETAGVPHLAIPISGATRRTVTVVETESPHGLATGFNEAGPELTAEEWAEIRAAVASLLETATLDTASVLVLSGKLPRGLADDAYTGLITLAAGLGVPTILDTEGAALLAGLAAHPAIVKPNAHELLDATGLDDPARAAAELLKLGAGAVVSSDGPAGLTALTPDGAWTARPPRIDGGNPTGAGDATVAALAVGLADGTPWPETLADAAALSAATVLTDRAGVFDADAYRRFRSAIVARPRDAHPHDAHPHDTRPHDAHPQSPRPRS</sequence>
<dbReference type="PANTHER" id="PTHR46566:SF5">
    <property type="entry name" value="1-PHOSPHOFRUCTOKINASE"/>
    <property type="match status" value="1"/>
</dbReference>
<dbReference type="Pfam" id="PF00294">
    <property type="entry name" value="PfkB"/>
    <property type="match status" value="1"/>
</dbReference>
<name>A0ABN2S1C4_9ACTN</name>
<evidence type="ECO:0000256" key="4">
    <source>
        <dbReference type="ARBA" id="ARBA00022777"/>
    </source>
</evidence>
<accession>A0ABN2S1C4</accession>
<dbReference type="RefSeq" id="WP_344659008.1">
    <property type="nucleotide sequence ID" value="NZ_BAAAQM010000025.1"/>
</dbReference>
<proteinExistence type="inferred from homology"/>
<dbReference type="NCBIfam" id="TIGR03168">
    <property type="entry name" value="1-PFK"/>
    <property type="match status" value="1"/>
</dbReference>
<evidence type="ECO:0000256" key="2">
    <source>
        <dbReference type="ARBA" id="ARBA00022679"/>
    </source>
</evidence>
<dbReference type="PIRSF" id="PIRSF000535">
    <property type="entry name" value="1PFK/6PFK/LacC"/>
    <property type="match status" value="1"/>
</dbReference>
<comment type="similarity">
    <text evidence="1">Belongs to the carbohydrate kinase PfkB family.</text>
</comment>
<evidence type="ECO:0000256" key="3">
    <source>
        <dbReference type="ARBA" id="ARBA00022741"/>
    </source>
</evidence>
<dbReference type="InterPro" id="IPR002173">
    <property type="entry name" value="Carboh/pur_kinase_PfkB_CS"/>
</dbReference>
<dbReference type="Proteomes" id="UP001499854">
    <property type="component" value="Unassembled WGS sequence"/>
</dbReference>
<evidence type="ECO:0000256" key="7">
    <source>
        <dbReference type="SAM" id="MobiDB-lite"/>
    </source>
</evidence>
<evidence type="ECO:0000256" key="6">
    <source>
        <dbReference type="PIRNR" id="PIRNR000535"/>
    </source>
</evidence>
<evidence type="ECO:0000313" key="9">
    <source>
        <dbReference type="EMBL" id="GAA1978725.1"/>
    </source>
</evidence>
<keyword evidence="4" id="KW-0418">Kinase</keyword>
<gene>
    <name evidence="9" type="ORF">GCM10009838_44440</name>
</gene>
<dbReference type="PROSITE" id="PS00583">
    <property type="entry name" value="PFKB_KINASES_1"/>
    <property type="match status" value="1"/>
</dbReference>
<feature type="domain" description="Carbohydrate kinase PfkB" evidence="8">
    <location>
        <begin position="15"/>
        <end position="287"/>
    </location>
</feature>
<evidence type="ECO:0000256" key="1">
    <source>
        <dbReference type="ARBA" id="ARBA00010688"/>
    </source>
</evidence>
<dbReference type="PROSITE" id="PS00584">
    <property type="entry name" value="PFKB_KINASES_2"/>
    <property type="match status" value="1"/>
</dbReference>
<evidence type="ECO:0000259" key="8">
    <source>
        <dbReference type="Pfam" id="PF00294"/>
    </source>
</evidence>
<dbReference type="InterPro" id="IPR011611">
    <property type="entry name" value="PfkB_dom"/>
</dbReference>
<dbReference type="Gene3D" id="3.40.1190.20">
    <property type="match status" value="1"/>
</dbReference>
<evidence type="ECO:0000313" key="10">
    <source>
        <dbReference type="Proteomes" id="UP001499854"/>
    </source>
</evidence>
<dbReference type="InterPro" id="IPR029056">
    <property type="entry name" value="Ribokinase-like"/>
</dbReference>
<dbReference type="InterPro" id="IPR017583">
    <property type="entry name" value="Tagatose/fructose_Pkinase"/>
</dbReference>
<evidence type="ECO:0000256" key="5">
    <source>
        <dbReference type="ARBA" id="ARBA00022840"/>
    </source>
</evidence>
<comment type="caution">
    <text evidence="9">The sequence shown here is derived from an EMBL/GenBank/DDBJ whole genome shotgun (WGS) entry which is preliminary data.</text>
</comment>
<keyword evidence="3" id="KW-0547">Nucleotide-binding</keyword>